<dbReference type="CDD" id="cd06240">
    <property type="entry name" value="M14-like"/>
    <property type="match status" value="1"/>
</dbReference>
<protein>
    <recommendedName>
        <fullName evidence="2">Peptidase M14 domain-containing protein</fullName>
    </recommendedName>
</protein>
<accession>A0A7D3XW97</accession>
<feature type="domain" description="Peptidase M14" evidence="2">
    <location>
        <begin position="48"/>
        <end position="213"/>
    </location>
</feature>
<dbReference type="Gene3D" id="3.40.630.10">
    <property type="entry name" value="Zn peptidases"/>
    <property type="match status" value="1"/>
</dbReference>
<dbReference type="GO" id="GO:0008270">
    <property type="term" value="F:zinc ion binding"/>
    <property type="evidence" value="ECO:0007669"/>
    <property type="project" value="InterPro"/>
</dbReference>
<sequence>MKRIVNVLAAILLGFITSYAQEITPPDQHFGFKPGDDKMLFKYEKLIDYLKKIEAQSNMVKVIPIGQSAMGKALYVVFVSDSQNIARLDELKEINKQLAINPNLSTNEVDELASKGKAFVLATLSMHATEVGPSQALPTIIYQLITKESLKSTLHNVVYMAVPSHNPDGMDMVVDYYNKYKGTKYEGSSLPFLYHKYVGHDNNRDFITLTQPETKAISSLTSQEWFPQVMVEKHQMGLTGPRFFVPPYHDPIAQNIDAELYAWVNLFGQNMVNDLTSKGLQGVSQQNLFDNYWPGSTETCLWKNVISMLTEAASVKIATPVYIEPTELKGTSKGLAEYKKGTNLLLPWQGGWWKLSDIVKLELESTISMLQTASKYKERILRFRNNICKKQILLGQTTPPFSYILPAKQKDPSELVALINLLREHGVQVYQLKQDIEIQNRLFHSDDIVVPLAQPFRMFIKEVMEAQTFPERRLEKSGDIIKPYDITSWSLPLHKGLTCFALQTKSIDKELLNPIPSDFSFNRKTLPENGVAVLPSTINQSYHLVFQCLKQGLQVDRINESALVNNQEIPAGSFLVKVNNKTRSILKQATFDVMVIQGKPSIKNITIDKLPRIALLESQVQSMDAGWTKYILDSYGVPFTTLSPAQIAKSDLTSKFDIIVIPNSNASLLKDGKYKWDGEYFPLYYPPEYTKGMGQKGVEKLIKFIQNGGTVIAWEQATELFEGNITINNGDSKEEFKFPFNNIAKKLKKSGFECTGSLVKLKLNPIAPFTFGLEDEVGIFMRDKYIFETSIPTLDMDRRVIGYFSGKPKLLSGYLKGEELIERKTAAIWLKKGNGQIILLGFSPIFRASVPSNYKILFNTILQ</sequence>
<dbReference type="Pfam" id="PF00246">
    <property type="entry name" value="Peptidase_M14"/>
    <property type="match status" value="1"/>
</dbReference>
<keyword evidence="4" id="KW-1185">Reference proteome</keyword>
<feature type="chain" id="PRO_5029880748" description="Peptidase M14 domain-containing protein" evidence="1">
    <location>
        <begin position="21"/>
        <end position="863"/>
    </location>
</feature>
<dbReference type="InterPro" id="IPR000834">
    <property type="entry name" value="Peptidase_M14"/>
</dbReference>
<evidence type="ECO:0000313" key="4">
    <source>
        <dbReference type="Proteomes" id="UP000500961"/>
    </source>
</evidence>
<keyword evidence="1" id="KW-0732">Signal</keyword>
<name>A0A7D3XW97_9BACT</name>
<dbReference type="GO" id="GO:0004181">
    <property type="term" value="F:metallocarboxypeptidase activity"/>
    <property type="evidence" value="ECO:0007669"/>
    <property type="project" value="InterPro"/>
</dbReference>
<dbReference type="SUPFAM" id="SSF53187">
    <property type="entry name" value="Zn-dependent exopeptidases"/>
    <property type="match status" value="1"/>
</dbReference>
<feature type="signal peptide" evidence="1">
    <location>
        <begin position="1"/>
        <end position="20"/>
    </location>
</feature>
<evidence type="ECO:0000259" key="2">
    <source>
        <dbReference type="Pfam" id="PF00246"/>
    </source>
</evidence>
<dbReference type="EMBL" id="CP041345">
    <property type="protein sequence ID" value="QKG80508.1"/>
    <property type="molecule type" value="Genomic_DNA"/>
</dbReference>
<proteinExistence type="predicted"/>
<dbReference type="KEGG" id="ttz:FHG85_09590"/>
<organism evidence="3 4">
    <name type="scientific">Tenuifilum thalassicum</name>
    <dbReference type="NCBI Taxonomy" id="2590900"/>
    <lineage>
        <taxon>Bacteria</taxon>
        <taxon>Pseudomonadati</taxon>
        <taxon>Bacteroidota</taxon>
        <taxon>Bacteroidia</taxon>
        <taxon>Bacteroidales</taxon>
        <taxon>Tenuifilaceae</taxon>
        <taxon>Tenuifilum</taxon>
    </lineage>
</organism>
<evidence type="ECO:0000256" key="1">
    <source>
        <dbReference type="SAM" id="SignalP"/>
    </source>
</evidence>
<dbReference type="RefSeq" id="WP_173075284.1">
    <property type="nucleotide sequence ID" value="NZ_CP041345.1"/>
</dbReference>
<dbReference type="GO" id="GO:0006508">
    <property type="term" value="P:proteolysis"/>
    <property type="evidence" value="ECO:0007669"/>
    <property type="project" value="InterPro"/>
</dbReference>
<evidence type="ECO:0000313" key="3">
    <source>
        <dbReference type="EMBL" id="QKG80508.1"/>
    </source>
</evidence>
<reference evidence="3 4" key="1">
    <citation type="submission" date="2019-07" db="EMBL/GenBank/DDBJ databases">
        <title>Thalassofilum flectens gen. nov., sp. nov., a novel moderate thermophilic anaerobe from a shallow sea hot spring in Kunashir Island (Russia), representing a new family in the order Bacteroidales, and proposal of Thalassofilacea fam. nov.</title>
        <authorList>
            <person name="Kochetkova T.V."/>
            <person name="Podosokorskaya O.A."/>
            <person name="Novikov A."/>
            <person name="Elcheninov A.G."/>
            <person name="Toshchakov S.V."/>
            <person name="Kublanov I.V."/>
        </authorList>
    </citation>
    <scope>NUCLEOTIDE SEQUENCE [LARGE SCALE GENOMIC DNA]</scope>
    <source>
        <strain evidence="3 4">38-H</strain>
    </source>
</reference>
<dbReference type="AlphaFoldDB" id="A0A7D3XW97"/>
<dbReference type="Proteomes" id="UP000500961">
    <property type="component" value="Chromosome"/>
</dbReference>
<gene>
    <name evidence="3" type="ORF">FHG85_09590</name>
</gene>